<dbReference type="Proteomes" id="UP001608902">
    <property type="component" value="Unassembled WGS sequence"/>
</dbReference>
<evidence type="ECO:0000313" key="2">
    <source>
        <dbReference type="Proteomes" id="UP001608902"/>
    </source>
</evidence>
<sequence>MEATPADVRGDEKQSVRSRNILSLPTKFCVYKDCLCKSFRNNSLRVISSQSVQLHLWLFGCAFHRSLTPVYGGNITLCA</sequence>
<evidence type="ECO:0000313" key="1">
    <source>
        <dbReference type="EMBL" id="MFH4980560.1"/>
    </source>
</evidence>
<name>A0ABD6ELZ0_9BILA</name>
<comment type="caution">
    <text evidence="1">The sequence shown here is derived from an EMBL/GenBank/DDBJ whole genome shotgun (WGS) entry which is preliminary data.</text>
</comment>
<proteinExistence type="predicted"/>
<keyword evidence="2" id="KW-1185">Reference proteome</keyword>
<reference evidence="1 2" key="1">
    <citation type="submission" date="2024-08" db="EMBL/GenBank/DDBJ databases">
        <title>Gnathostoma spinigerum genome.</title>
        <authorList>
            <person name="Gonzalez-Bertolin B."/>
            <person name="Monzon S."/>
            <person name="Zaballos A."/>
            <person name="Jimenez P."/>
            <person name="Dekumyoy P."/>
            <person name="Varona S."/>
            <person name="Cuesta I."/>
            <person name="Sumanam S."/>
            <person name="Adisakwattana P."/>
            <person name="Gasser R.B."/>
            <person name="Hernandez-Gonzalez A."/>
            <person name="Young N.D."/>
            <person name="Perteguer M.J."/>
        </authorList>
    </citation>
    <scope>NUCLEOTIDE SEQUENCE [LARGE SCALE GENOMIC DNA]</scope>
    <source>
        <strain evidence="1">AL3</strain>
        <tissue evidence="1">Liver</tissue>
    </source>
</reference>
<gene>
    <name evidence="1" type="ORF">AB6A40_007269</name>
</gene>
<organism evidence="1 2">
    <name type="scientific">Gnathostoma spinigerum</name>
    <dbReference type="NCBI Taxonomy" id="75299"/>
    <lineage>
        <taxon>Eukaryota</taxon>
        <taxon>Metazoa</taxon>
        <taxon>Ecdysozoa</taxon>
        <taxon>Nematoda</taxon>
        <taxon>Chromadorea</taxon>
        <taxon>Rhabditida</taxon>
        <taxon>Spirurina</taxon>
        <taxon>Gnathostomatomorpha</taxon>
        <taxon>Gnathostomatoidea</taxon>
        <taxon>Gnathostomatidae</taxon>
        <taxon>Gnathostoma</taxon>
    </lineage>
</organism>
<protein>
    <submittedName>
        <fullName evidence="1">Uncharacterized protein</fullName>
    </submittedName>
</protein>
<accession>A0ABD6ELZ0</accession>
<dbReference type="AlphaFoldDB" id="A0ABD6ELZ0"/>
<dbReference type="EMBL" id="JBGFUD010005739">
    <property type="protein sequence ID" value="MFH4980560.1"/>
    <property type="molecule type" value="Genomic_DNA"/>
</dbReference>